<dbReference type="AlphaFoldDB" id="A0A9W5PYW9"/>
<gene>
    <name evidence="2" type="ORF">IKE_05636</name>
</gene>
<name>A0A9W5PYW9_BACCE</name>
<evidence type="ECO:0000313" key="2">
    <source>
        <dbReference type="EMBL" id="EOO62491.1"/>
    </source>
</evidence>
<accession>A0A9W5PYW9</accession>
<feature type="coiled-coil region" evidence="1">
    <location>
        <begin position="39"/>
        <end position="66"/>
    </location>
</feature>
<proteinExistence type="predicted"/>
<protein>
    <submittedName>
        <fullName evidence="2">Uncharacterized protein</fullName>
    </submittedName>
</protein>
<evidence type="ECO:0000313" key="3">
    <source>
        <dbReference type="Proteomes" id="UP000014023"/>
    </source>
</evidence>
<keyword evidence="1" id="KW-0175">Coiled coil</keyword>
<dbReference type="EMBL" id="AHFL01000048">
    <property type="protein sequence ID" value="EOO62491.1"/>
    <property type="molecule type" value="Genomic_DNA"/>
</dbReference>
<reference evidence="2 3" key="1">
    <citation type="submission" date="2012-12" db="EMBL/GenBank/DDBJ databases">
        <title>The Genome Sequence of Bacillus cereus VD196.</title>
        <authorList>
            <consortium name="The Broad Institute Genome Sequencing Platform"/>
            <consortium name="The Broad Institute Genome Sequencing Center for Infectious Disease"/>
            <person name="Feldgarden M."/>
            <person name="Van der Auwera G.A."/>
            <person name="Mahillon J."/>
            <person name="Duprez V."/>
            <person name="Timmery S."/>
            <person name="Mattelet C."/>
            <person name="Dierick K."/>
            <person name="Sun M."/>
            <person name="Yu Z."/>
            <person name="Zhu L."/>
            <person name="Hu X."/>
            <person name="Shank E.B."/>
            <person name="Swiecicka I."/>
            <person name="Hansen B.M."/>
            <person name="Andrup L."/>
            <person name="Walker B."/>
            <person name="Young S.K."/>
            <person name="Zeng Q."/>
            <person name="Gargeya S."/>
            <person name="Fitzgerald M."/>
            <person name="Haas B."/>
            <person name="Abouelleil A."/>
            <person name="Alvarado L."/>
            <person name="Arachchi H.M."/>
            <person name="Berlin A.M."/>
            <person name="Chapman S.B."/>
            <person name="Dewar J."/>
            <person name="Goldberg J."/>
            <person name="Griggs A."/>
            <person name="Gujja S."/>
            <person name="Hansen M."/>
            <person name="Howarth C."/>
            <person name="Imamovic A."/>
            <person name="Larimer J."/>
            <person name="McCowan C."/>
            <person name="Murphy C."/>
            <person name="Neiman D."/>
            <person name="Pearson M."/>
            <person name="Priest M."/>
            <person name="Roberts A."/>
            <person name="Saif S."/>
            <person name="Shea T."/>
            <person name="Sisk P."/>
            <person name="Sykes S."/>
            <person name="Wortman J."/>
            <person name="Nusbaum C."/>
            <person name="Birren B."/>
        </authorList>
    </citation>
    <scope>NUCLEOTIDE SEQUENCE [LARGE SCALE GENOMIC DNA]</scope>
    <source>
        <strain evidence="2 3">VD196</strain>
    </source>
</reference>
<comment type="caution">
    <text evidence="2">The sequence shown here is derived from an EMBL/GenBank/DDBJ whole genome shotgun (WGS) entry which is preliminary data.</text>
</comment>
<evidence type="ECO:0000256" key="1">
    <source>
        <dbReference type="SAM" id="Coils"/>
    </source>
</evidence>
<dbReference type="Proteomes" id="UP000014023">
    <property type="component" value="Unassembled WGS sequence"/>
</dbReference>
<organism evidence="2 3">
    <name type="scientific">Bacillus cereus VD196</name>
    <dbReference type="NCBI Taxonomy" id="1053243"/>
    <lineage>
        <taxon>Bacteria</taxon>
        <taxon>Bacillati</taxon>
        <taxon>Bacillota</taxon>
        <taxon>Bacilli</taxon>
        <taxon>Bacillales</taxon>
        <taxon>Bacillaceae</taxon>
        <taxon>Bacillus</taxon>
        <taxon>Bacillus cereus group</taxon>
    </lineage>
</organism>
<sequence length="119" mass="13473">MMAKNRKMALSADSMPDDVYMILNEKANSRQLTAFVVELVQNEKHYDQLLKKLDSVEQRLNLLDTVESKLDLLLTNGFALATEQEDNKAEELVLQEGKIIDAKEVIGGISKEDSEEIDF</sequence>